<comment type="caution">
    <text evidence="1">The sequence shown here is derived from an EMBL/GenBank/DDBJ whole genome shotgun (WGS) entry which is preliminary data.</text>
</comment>
<evidence type="ECO:0000313" key="1">
    <source>
        <dbReference type="EMBL" id="HAR50941.1"/>
    </source>
</evidence>
<dbReference type="SUPFAM" id="SSF53335">
    <property type="entry name" value="S-adenosyl-L-methionine-dependent methyltransferases"/>
    <property type="match status" value="1"/>
</dbReference>
<sequence length="199" mass="21397">MADAATLAVYARAARDYAQGTPLAPEPDYSPDIAAFLAPLPPRARLLDLGCGPGTWAAHFAQMGHKVSACDPCPEMAALAHTRTGIAVMEMGAEELEARAAYDGIWANFSLLHLPRATLPEALRRIHRALRPKGMLHLGMKLGHDAGRDALGRYVTYYSEADLTDLTQAAGFTALRSRRGNRHDRPGAADTFVIVTAHG</sequence>
<dbReference type="GO" id="GO:0032259">
    <property type="term" value="P:methylation"/>
    <property type="evidence" value="ECO:0007669"/>
    <property type="project" value="UniProtKB-KW"/>
</dbReference>
<dbReference type="InterPro" id="IPR029063">
    <property type="entry name" value="SAM-dependent_MTases_sf"/>
</dbReference>
<dbReference type="PANTHER" id="PTHR43861">
    <property type="entry name" value="TRANS-ACONITATE 2-METHYLTRANSFERASE-RELATED"/>
    <property type="match status" value="1"/>
</dbReference>
<dbReference type="Gene3D" id="3.40.50.150">
    <property type="entry name" value="Vaccinia Virus protein VP39"/>
    <property type="match status" value="1"/>
</dbReference>
<evidence type="ECO:0000313" key="2">
    <source>
        <dbReference type="Proteomes" id="UP000264719"/>
    </source>
</evidence>
<reference evidence="1 2" key="1">
    <citation type="journal article" date="2018" name="Nat. Biotechnol.">
        <title>A standardized bacterial taxonomy based on genome phylogeny substantially revises the tree of life.</title>
        <authorList>
            <person name="Parks D.H."/>
            <person name="Chuvochina M."/>
            <person name="Waite D.W."/>
            <person name="Rinke C."/>
            <person name="Skarshewski A."/>
            <person name="Chaumeil P.A."/>
            <person name="Hugenholtz P."/>
        </authorList>
    </citation>
    <scope>NUCLEOTIDE SEQUENCE [LARGE SCALE GENOMIC DNA]</scope>
    <source>
        <strain evidence="1">UBA9169</strain>
    </source>
</reference>
<dbReference type="AlphaFoldDB" id="A0A348W8S9"/>
<accession>A0A348W8S9</accession>
<gene>
    <name evidence="1" type="ORF">DCS45_03550</name>
</gene>
<dbReference type="CDD" id="cd02440">
    <property type="entry name" value="AdoMet_MTases"/>
    <property type="match status" value="1"/>
</dbReference>
<proteinExistence type="predicted"/>
<keyword evidence="1" id="KW-0808">Transferase</keyword>
<dbReference type="RefSeq" id="WP_339856671.1">
    <property type="nucleotide sequence ID" value="NZ_CAXAXR010000048.1"/>
</dbReference>
<dbReference type="Pfam" id="PF13489">
    <property type="entry name" value="Methyltransf_23"/>
    <property type="match status" value="1"/>
</dbReference>
<dbReference type="GO" id="GO:0008168">
    <property type="term" value="F:methyltransferase activity"/>
    <property type="evidence" value="ECO:0007669"/>
    <property type="project" value="UniProtKB-KW"/>
</dbReference>
<name>A0A348W8S9_9RHOB</name>
<protein>
    <submittedName>
        <fullName evidence="1">SAM-dependent methyltransferase</fullName>
    </submittedName>
</protein>
<organism evidence="1 2">
    <name type="scientific">Roseovarius nubinhibens</name>
    <dbReference type="NCBI Taxonomy" id="314263"/>
    <lineage>
        <taxon>Bacteria</taxon>
        <taxon>Pseudomonadati</taxon>
        <taxon>Pseudomonadota</taxon>
        <taxon>Alphaproteobacteria</taxon>
        <taxon>Rhodobacterales</taxon>
        <taxon>Roseobacteraceae</taxon>
        <taxon>Roseovarius</taxon>
    </lineage>
</organism>
<keyword evidence="1" id="KW-0489">Methyltransferase</keyword>
<dbReference type="EMBL" id="DMVW01000040">
    <property type="protein sequence ID" value="HAR50941.1"/>
    <property type="molecule type" value="Genomic_DNA"/>
</dbReference>
<dbReference type="Proteomes" id="UP000264719">
    <property type="component" value="Unassembled WGS sequence"/>
</dbReference>
<dbReference type="PANTHER" id="PTHR43861:SF1">
    <property type="entry name" value="TRANS-ACONITATE 2-METHYLTRANSFERASE"/>
    <property type="match status" value="1"/>
</dbReference>